<dbReference type="PATRIC" id="fig|997872.3.peg.1414"/>
<dbReference type="Pfam" id="PF00724">
    <property type="entry name" value="Oxidored_FMN"/>
    <property type="match status" value="1"/>
</dbReference>
<keyword evidence="5" id="KW-1185">Reference proteome</keyword>
<dbReference type="PANTHER" id="PTHR43656:SF2">
    <property type="entry name" value="BINDING OXIDOREDUCTASE, PUTATIVE (AFU_ORTHOLOGUE AFUA_2G08260)-RELATED"/>
    <property type="match status" value="1"/>
</dbReference>
<dbReference type="InterPro" id="IPR013785">
    <property type="entry name" value="Aldolase_TIM"/>
</dbReference>
<accession>N2BPM2</accession>
<dbReference type="HOGENOM" id="CLU_012153_2_3_11"/>
<dbReference type="AlphaFoldDB" id="N2BPM2"/>
<dbReference type="InterPro" id="IPR001155">
    <property type="entry name" value="OxRdtase_FMN_N"/>
</dbReference>
<feature type="domain" description="Pterin-binding" evidence="3">
    <location>
        <begin position="206"/>
        <end position="322"/>
    </location>
</feature>
<dbReference type="InterPro" id="IPR051799">
    <property type="entry name" value="NADH_flavin_oxidoreductase"/>
</dbReference>
<evidence type="ECO:0000313" key="5">
    <source>
        <dbReference type="Proteomes" id="UP000012651"/>
    </source>
</evidence>
<organism evidence="4 5">
    <name type="scientific">Atopobium minutum 10063974</name>
    <dbReference type="NCBI Taxonomy" id="997872"/>
    <lineage>
        <taxon>Bacteria</taxon>
        <taxon>Bacillati</taxon>
        <taxon>Actinomycetota</taxon>
        <taxon>Coriobacteriia</taxon>
        <taxon>Coriobacteriales</taxon>
        <taxon>Atopobiaceae</taxon>
        <taxon>Atopobium</taxon>
    </lineage>
</organism>
<name>N2BPM2_9ACTN</name>
<dbReference type="PROSITE" id="PS50972">
    <property type="entry name" value="PTERIN_BINDING"/>
    <property type="match status" value="1"/>
</dbReference>
<dbReference type="SUPFAM" id="SSF51395">
    <property type="entry name" value="FMN-linked oxidoreductases"/>
    <property type="match status" value="1"/>
</dbReference>
<sequence length="322" mass="34561">MRIDEPIKVGQLKLATRLVAPPMATQSTEAGVPGQATIDHYRAFAANPQIGLIITEHSYVSTQGKADPHQMSFADDSVIRDQTRLMHAVHAENPAIKLFAQINHAGFNTSEAITGQTLVSASRLRGRGRESRALSIAEIAQIEDAFAAAARRVKAAAYDGVEIHSAHGYLLNQFYSPLTNDRGDAYGPQSLQSRIRFLVETVRKVRAAVGDDFPIAVRLGGSDYADGGSTIDDAVAAAQMLECEGVDLIDLSGGMCIYMRPGHQEPGWFSDLSIAVSQVVQVPVMLTGGVRTPDQAQQLLNDGAADLIGIGRALLRNPCWGM</sequence>
<dbReference type="OrthoDB" id="3169239at2"/>
<proteinExistence type="predicted"/>
<dbReference type="Proteomes" id="UP000012651">
    <property type="component" value="Unassembled WGS sequence"/>
</dbReference>
<evidence type="ECO:0000313" key="4">
    <source>
        <dbReference type="EMBL" id="EMZ40463.1"/>
    </source>
</evidence>
<dbReference type="InterPro" id="IPR000489">
    <property type="entry name" value="Pterin-binding_dom"/>
</dbReference>
<dbReference type="GO" id="GO:0016491">
    <property type="term" value="F:oxidoreductase activity"/>
    <property type="evidence" value="ECO:0007669"/>
    <property type="project" value="UniProtKB-KW"/>
</dbReference>
<keyword evidence="1" id="KW-0285">Flavoprotein</keyword>
<dbReference type="Gene3D" id="3.20.20.70">
    <property type="entry name" value="Aldolase class I"/>
    <property type="match status" value="1"/>
</dbReference>
<reference evidence="4 5" key="1">
    <citation type="submission" date="2013-03" db="EMBL/GenBank/DDBJ databases">
        <title>The Genome Sequence of Atopobium minutum 10063974.</title>
        <authorList>
            <consortium name="The Broad Institute Genome Sequencing Platform"/>
            <person name="Earl A."/>
            <person name="Ward D."/>
            <person name="Feldgarden M."/>
            <person name="Gevers D."/>
            <person name="Lambert T."/>
            <person name="Marvaud J.-C."/>
            <person name="Courvalin P."/>
            <person name="Walker B."/>
            <person name="Young S.K."/>
            <person name="Zeng Q."/>
            <person name="Gargeya S."/>
            <person name="Fitzgerald M."/>
            <person name="Haas B."/>
            <person name="Abouelleil A."/>
            <person name="Alvarado L."/>
            <person name="Arachchi H.M."/>
            <person name="Berlin A.M."/>
            <person name="Chapman S.B."/>
            <person name="Dewar J."/>
            <person name="Goldberg J."/>
            <person name="Griggs A."/>
            <person name="Gujja S."/>
            <person name="Hansen M."/>
            <person name="Howarth C."/>
            <person name="Imamovic A."/>
            <person name="Larimer J."/>
            <person name="McCowan C."/>
            <person name="Murphy C."/>
            <person name="Neiman D."/>
            <person name="Pearson M."/>
            <person name="Priest M."/>
            <person name="Roberts A."/>
            <person name="Saif S."/>
            <person name="Shea T."/>
            <person name="Sisk P."/>
            <person name="Sykes S."/>
            <person name="Wortman J."/>
            <person name="Nusbaum C."/>
            <person name="Birren B."/>
        </authorList>
    </citation>
    <scope>NUCLEOTIDE SEQUENCE [LARGE SCALE GENOMIC DNA]</scope>
    <source>
        <strain evidence="4 5">10063974</strain>
    </source>
</reference>
<dbReference type="GO" id="GO:0042558">
    <property type="term" value="P:pteridine-containing compound metabolic process"/>
    <property type="evidence" value="ECO:0007669"/>
    <property type="project" value="InterPro"/>
</dbReference>
<dbReference type="EMBL" id="AGXC01000003">
    <property type="protein sequence ID" value="EMZ40463.1"/>
    <property type="molecule type" value="Genomic_DNA"/>
</dbReference>
<dbReference type="GO" id="GO:0010181">
    <property type="term" value="F:FMN binding"/>
    <property type="evidence" value="ECO:0007669"/>
    <property type="project" value="InterPro"/>
</dbReference>
<dbReference type="CDD" id="cd02803">
    <property type="entry name" value="OYE_like_FMN_family"/>
    <property type="match status" value="1"/>
</dbReference>
<comment type="caution">
    <text evidence="4">The sequence shown here is derived from an EMBL/GenBank/DDBJ whole genome shotgun (WGS) entry which is preliminary data.</text>
</comment>
<gene>
    <name evidence="4" type="ORF">HMPREF1091_01406</name>
</gene>
<evidence type="ECO:0000256" key="1">
    <source>
        <dbReference type="ARBA" id="ARBA00022630"/>
    </source>
</evidence>
<evidence type="ECO:0000256" key="2">
    <source>
        <dbReference type="ARBA" id="ARBA00023002"/>
    </source>
</evidence>
<dbReference type="PANTHER" id="PTHR43656">
    <property type="entry name" value="BINDING OXIDOREDUCTASE, PUTATIVE (AFU_ORTHOLOGUE AFUA_2G08260)-RELATED"/>
    <property type="match status" value="1"/>
</dbReference>
<protein>
    <recommendedName>
        <fullName evidence="3">Pterin-binding domain-containing protein</fullName>
    </recommendedName>
</protein>
<dbReference type="RefSeq" id="WP_002564151.1">
    <property type="nucleotide sequence ID" value="NZ_KB822534.1"/>
</dbReference>
<keyword evidence="2" id="KW-0560">Oxidoreductase</keyword>
<evidence type="ECO:0000259" key="3">
    <source>
        <dbReference type="PROSITE" id="PS50972"/>
    </source>
</evidence>